<accession>A0A1B6D1W2</accession>
<sequence>MESLKKHKTIQGKKKSKRSRSKPHGREEETFIQEENNIANLTDELNINLSFEKETSPMLTSGTKNKNDLDISLKESEDENDPLLDYESSDHIIEKWLDSGQLRKEIIEKQVKHFFQQPSSSSDLFLPDTELNEIKSLPSHSKLSEFNLDTKFQSPNRIAKSLSADYVEEPISSLKRESLDSFDDMFEVASEVSPTAPILDTVFSENLENNESKIEDFCESKQVEENYFTPLCFLSKEEEPSIKPYTLAQLISLNNNSELELNNEFIDYFVESELRGGDVTRHPLYEILVNYLRARGKLGSNVVELNSLKNDCAELQPKLWVFQKRFITSSGECQDGNPVEASHEFQVCHFDESSALKLSRNLSAIKDLVNESHALNTYSCEMLKLQAEHYIQMISVEFSFLPHNASVNLVPEDLPSFSNQTGRDIREVMTDLRVAISVLFTFQRRP</sequence>
<evidence type="ECO:0000313" key="2">
    <source>
        <dbReference type="EMBL" id="JAS19682.1"/>
    </source>
</evidence>
<proteinExistence type="predicted"/>
<gene>
    <name evidence="2" type="ORF">g.38318</name>
</gene>
<dbReference type="GO" id="GO:0097352">
    <property type="term" value="P:autophagosome maturation"/>
    <property type="evidence" value="ECO:0007669"/>
    <property type="project" value="TreeGrafter"/>
</dbReference>
<feature type="region of interest" description="Disordered" evidence="1">
    <location>
        <begin position="1"/>
        <end position="35"/>
    </location>
</feature>
<dbReference type="EMBL" id="GEDC01017616">
    <property type="protein sequence ID" value="JAS19682.1"/>
    <property type="molecule type" value="Transcribed_RNA"/>
</dbReference>
<dbReference type="InterPro" id="IPR051436">
    <property type="entry name" value="Autophagy-related_EPG5"/>
</dbReference>
<feature type="non-terminal residue" evidence="2">
    <location>
        <position position="446"/>
    </location>
</feature>
<dbReference type="PANTHER" id="PTHR31139">
    <property type="entry name" value="ECTOPIC P GRANULES PROTEIN 5 HOMOLOG"/>
    <property type="match status" value="1"/>
</dbReference>
<organism evidence="2">
    <name type="scientific">Clastoptera arizonana</name>
    <name type="common">Arizona spittle bug</name>
    <dbReference type="NCBI Taxonomy" id="38151"/>
    <lineage>
        <taxon>Eukaryota</taxon>
        <taxon>Metazoa</taxon>
        <taxon>Ecdysozoa</taxon>
        <taxon>Arthropoda</taxon>
        <taxon>Hexapoda</taxon>
        <taxon>Insecta</taxon>
        <taxon>Pterygota</taxon>
        <taxon>Neoptera</taxon>
        <taxon>Paraneoptera</taxon>
        <taxon>Hemiptera</taxon>
        <taxon>Auchenorrhyncha</taxon>
        <taxon>Cercopoidea</taxon>
        <taxon>Clastopteridae</taxon>
        <taxon>Clastoptera</taxon>
    </lineage>
</organism>
<evidence type="ECO:0000256" key="1">
    <source>
        <dbReference type="SAM" id="MobiDB-lite"/>
    </source>
</evidence>
<dbReference type="AlphaFoldDB" id="A0A1B6D1W2"/>
<protein>
    <submittedName>
        <fullName evidence="2">Uncharacterized protein</fullName>
    </submittedName>
</protein>
<reference evidence="2" key="1">
    <citation type="submission" date="2015-12" db="EMBL/GenBank/DDBJ databases">
        <title>De novo transcriptome assembly of four potential Pierce s Disease insect vectors from Arizona vineyards.</title>
        <authorList>
            <person name="Tassone E.E."/>
        </authorList>
    </citation>
    <scope>NUCLEOTIDE SEQUENCE</scope>
</reference>
<dbReference type="PANTHER" id="PTHR31139:SF4">
    <property type="entry name" value="ECTOPIC P GRANULES PROTEIN 5 HOMOLOG"/>
    <property type="match status" value="1"/>
</dbReference>
<dbReference type="GO" id="GO:0005737">
    <property type="term" value="C:cytoplasm"/>
    <property type="evidence" value="ECO:0007669"/>
    <property type="project" value="TreeGrafter"/>
</dbReference>
<name>A0A1B6D1W2_9HEMI</name>
<feature type="compositionally biased region" description="Basic residues" evidence="1">
    <location>
        <begin position="1"/>
        <end position="23"/>
    </location>
</feature>